<keyword evidence="8 11" id="KW-0496">Mitochondrion</keyword>
<dbReference type="SMART" id="SM00429">
    <property type="entry name" value="IPT"/>
    <property type="match status" value="1"/>
</dbReference>
<dbReference type="InterPro" id="IPR036784">
    <property type="entry name" value="AK/P_DHK_N_sf"/>
</dbReference>
<dbReference type="Pfam" id="PF25603">
    <property type="entry name" value="SPT23_MGA2_DBD"/>
    <property type="match status" value="1"/>
</dbReference>
<keyword evidence="4" id="KW-0677">Repeat</keyword>
<feature type="repeat" description="ANK" evidence="10">
    <location>
        <begin position="738"/>
        <end position="770"/>
    </location>
</feature>
<dbReference type="EMBL" id="SELW01000551">
    <property type="protein sequence ID" value="TID21937.1"/>
    <property type="molecule type" value="Genomic_DNA"/>
</dbReference>
<dbReference type="FunFam" id="2.60.40.10:FF:001880">
    <property type="entry name" value="Mga2p"/>
    <property type="match status" value="1"/>
</dbReference>
<evidence type="ECO:0000256" key="3">
    <source>
        <dbReference type="ARBA" id="ARBA00022679"/>
    </source>
</evidence>
<evidence type="ECO:0000259" key="13">
    <source>
        <dbReference type="SMART" id="SM00429"/>
    </source>
</evidence>
<feature type="non-terminal residue" evidence="14">
    <location>
        <position position="1"/>
    </location>
</feature>
<dbReference type="PROSITE" id="PS50297">
    <property type="entry name" value="ANK_REP_REGION"/>
    <property type="match status" value="2"/>
</dbReference>
<feature type="region of interest" description="Disordered" evidence="12">
    <location>
        <begin position="442"/>
        <end position="464"/>
    </location>
</feature>
<dbReference type="GO" id="GO:0045944">
    <property type="term" value="P:positive regulation of transcription by RNA polymerase II"/>
    <property type="evidence" value="ECO:0007669"/>
    <property type="project" value="UniProtKB-ARBA"/>
</dbReference>
<dbReference type="OrthoDB" id="71307at2759"/>
<keyword evidence="6 11" id="KW-0418">Kinase</keyword>
<dbReference type="GO" id="GO:0005789">
    <property type="term" value="C:endoplasmic reticulum membrane"/>
    <property type="evidence" value="ECO:0007669"/>
    <property type="project" value="UniProtKB-ARBA"/>
</dbReference>
<evidence type="ECO:0000313" key="15">
    <source>
        <dbReference type="Proteomes" id="UP000307173"/>
    </source>
</evidence>
<feature type="compositionally biased region" description="Polar residues" evidence="12">
    <location>
        <begin position="448"/>
        <end position="462"/>
    </location>
</feature>
<keyword evidence="7 11" id="KW-0067">ATP-binding</keyword>
<dbReference type="Gene3D" id="1.20.140.20">
    <property type="entry name" value="Alpha-ketoacid/pyruvate dehydrogenase kinase, N-terminal domain"/>
    <property type="match status" value="2"/>
</dbReference>
<dbReference type="CDD" id="cd16929">
    <property type="entry name" value="HATPase_PDK-like"/>
    <property type="match status" value="1"/>
</dbReference>
<dbReference type="Gene3D" id="1.25.40.20">
    <property type="entry name" value="Ankyrin repeat-containing domain"/>
    <property type="match status" value="1"/>
</dbReference>
<dbReference type="InterPro" id="IPR036770">
    <property type="entry name" value="Ankyrin_rpt-contain_sf"/>
</dbReference>
<dbReference type="GO" id="GO:2001280">
    <property type="term" value="P:positive regulation of unsaturated fatty acid biosynthetic process"/>
    <property type="evidence" value="ECO:0007669"/>
    <property type="project" value="UniProtKB-ARBA"/>
</dbReference>
<dbReference type="GO" id="GO:0004740">
    <property type="term" value="F:pyruvate dehydrogenase (acetyl-transferring) kinase activity"/>
    <property type="evidence" value="ECO:0007669"/>
    <property type="project" value="UniProtKB-EC"/>
</dbReference>
<gene>
    <name evidence="14" type="ORF">CANINC_003421</name>
</gene>
<dbReference type="PROSITE" id="PS50088">
    <property type="entry name" value="ANK_REPEAT"/>
    <property type="match status" value="2"/>
</dbReference>
<dbReference type="Pfam" id="PF01833">
    <property type="entry name" value="TIG"/>
    <property type="match status" value="1"/>
</dbReference>
<feature type="domain" description="IPT/TIG" evidence="13">
    <location>
        <begin position="506"/>
        <end position="593"/>
    </location>
</feature>
<dbReference type="GO" id="GO:0030466">
    <property type="term" value="P:silent mating-type cassette heterochromatin formation"/>
    <property type="evidence" value="ECO:0007669"/>
    <property type="project" value="UniProtKB-ARBA"/>
</dbReference>
<dbReference type="GO" id="GO:0005524">
    <property type="term" value="F:ATP binding"/>
    <property type="evidence" value="ECO:0007669"/>
    <property type="project" value="UniProtKB-UniRule"/>
</dbReference>
<dbReference type="InterPro" id="IPR003594">
    <property type="entry name" value="HATPase_dom"/>
</dbReference>
<reference evidence="14 15" key="1">
    <citation type="journal article" date="2019" name="Front. Genet.">
        <title>Whole-Genome Sequencing of the Opportunistic Yeast Pathogen Candida inconspicua Uncovers Its Hybrid Origin.</title>
        <authorList>
            <person name="Mixao V."/>
            <person name="Hansen A.P."/>
            <person name="Saus E."/>
            <person name="Boekhout T."/>
            <person name="Lass-Florl C."/>
            <person name="Gabaldon T."/>
        </authorList>
    </citation>
    <scope>NUCLEOTIDE SEQUENCE [LARGE SCALE GENOMIC DNA]</scope>
    <source>
        <strain evidence="14 15">CBS 180</strain>
    </source>
</reference>
<evidence type="ECO:0000256" key="12">
    <source>
        <dbReference type="SAM" id="MobiDB-lite"/>
    </source>
</evidence>
<dbReference type="Pfam" id="PF10436">
    <property type="entry name" value="BCDHK_Adom3"/>
    <property type="match status" value="1"/>
</dbReference>
<dbReference type="InterPro" id="IPR036890">
    <property type="entry name" value="HATPase_C_sf"/>
</dbReference>
<dbReference type="STRING" id="52247.A0A4T0WYZ6"/>
<keyword evidence="3 11" id="KW-0808">Transferase</keyword>
<evidence type="ECO:0000256" key="4">
    <source>
        <dbReference type="ARBA" id="ARBA00022737"/>
    </source>
</evidence>
<evidence type="ECO:0000256" key="10">
    <source>
        <dbReference type="PROSITE-ProRule" id="PRU00023"/>
    </source>
</evidence>
<accession>A0A4T0WYZ6</accession>
<dbReference type="SUPFAM" id="SSF48403">
    <property type="entry name" value="Ankyrin repeat"/>
    <property type="match status" value="1"/>
</dbReference>
<dbReference type="SMART" id="SM00248">
    <property type="entry name" value="ANK"/>
    <property type="match status" value="2"/>
</dbReference>
<dbReference type="InterPro" id="IPR057962">
    <property type="entry name" value="SPT23_MGA2_DBD"/>
</dbReference>
<dbReference type="InterPro" id="IPR014756">
    <property type="entry name" value="Ig_E-set"/>
</dbReference>
<evidence type="ECO:0000256" key="1">
    <source>
        <dbReference type="ARBA" id="ARBA00006155"/>
    </source>
</evidence>
<evidence type="ECO:0000256" key="5">
    <source>
        <dbReference type="ARBA" id="ARBA00022741"/>
    </source>
</evidence>
<organism evidence="14 15">
    <name type="scientific">Pichia inconspicua</name>
    <dbReference type="NCBI Taxonomy" id="52247"/>
    <lineage>
        <taxon>Eukaryota</taxon>
        <taxon>Fungi</taxon>
        <taxon>Dikarya</taxon>
        <taxon>Ascomycota</taxon>
        <taxon>Saccharomycotina</taxon>
        <taxon>Pichiomycetes</taxon>
        <taxon>Pichiales</taxon>
        <taxon>Pichiaceae</taxon>
        <taxon>Pichia</taxon>
    </lineage>
</organism>
<dbReference type="SUPFAM" id="SSF69012">
    <property type="entry name" value="alpha-ketoacid dehydrogenase kinase, N-terminal domain"/>
    <property type="match status" value="1"/>
</dbReference>
<dbReference type="GO" id="GO:0010906">
    <property type="term" value="P:regulation of glucose metabolic process"/>
    <property type="evidence" value="ECO:0007669"/>
    <property type="project" value="TreeGrafter"/>
</dbReference>
<evidence type="ECO:0000256" key="6">
    <source>
        <dbReference type="ARBA" id="ARBA00022777"/>
    </source>
</evidence>
<comment type="subcellular location">
    <subcellularLocation>
        <location evidence="11">Mitochondrion matrix</location>
    </subcellularLocation>
</comment>
<sequence>IAATLQDDIKRYEDAKEQLMALKFGLKPNSKYVHHSETDFCYTKQPVTSTSDDHDVTYTTLPKEYTEAFYKSDTDFPYKLKLVDLPTHSRVETQIKLELSVSPAPSQYLLHIPRDAVTKPRFTLSDNSLPDTLKEHLLFLDVFVIGSEPSNSEEKRLNSYNVCKRCMRRELKRASRRKSGLVDDLSNWDLDLPKRAIILNTKQIVSFPPPNSDLSEKKLELLSRIVCYCRHHQEPDGFRIAIFLKDYEGNIIGKVCSTPILIMDRKKSVKSADNFKGDAKANASSSEINISSSTAVASSNAKPSLDNHVADEIFGKTSLSVSNLNVMNILHKSSSGNDANKPNRSMFSSIFSFDPASILGDENSRQIKRPKRQWSQSQEPVNGNVQNTYYESVAQRRMPSTSSTNLFEKVTKKEQLTPSSSDAISPQAQMMSSAASVFSSTPERKAQDQMTSITTPPYNTDGSMDVDQININSLHDDKSMLTMNNIGSGQPAIPHQQTRQQIDENTPTIKRIIPAQGPIRGGIEITLLGSNFKQGLNVKFGSNIALATQCWSDSTMVTYLPPASQAGPVLVTFEDPNNNDIINSSTHQIFTYTDDTDRQLIELALQIVGLKMNGKLEDAKNIAKRIVGNNQIDSSTSSSVTAQNSPEQASSQQLQLNWMAVASNKIKELSNSSLNHEEILIKFLNMIKIPNSLISHPNWAVCNSEGQTMLHLACFYKYNKLAKYLIRNGCRVHFKDNSGFTPVHYAFISGNREMINYLITSRANASNKLDNGLLLSEISDPNVLDLINSVYERRLSDASFEQEEEDIEIDDRNVRCTSHASRDVSAHMYDKHGCDSEADDEGDDDSSLDSLFPNEGFIERRNQSEITNSFGVNLWIAMRDAIKNKLSESRILGDIERNDDNEPLPSYDDLFPNGGSLRALMNFRSYTNEESDLENTSVKVKADVAGSILQHGIDEDLDKDGEVDRFAMTVGKSLNSDTKLLFFWLPCMLLLLLFIIGNNLNVMTFQNIHYFSFVLDKIREYVGSFMLGKERFTNLINENINYGRERMENLLNDVNGVVMTAVVGVASHRVRELEHLPMGLSDEYSIRLVRDWYAQSFEELIAVEEPKLSDEFKEMLLKDKKDDIWDVDESFTDATAAESDEFFFEDDGVVIGRRHKRAIESDYVFVPPSENIKSNENETEEFNKPIGVKSYYQSYPSNIIYPKEVKDYIHEVTRVLTKIKRRHDATVSTLARGVQNWKQKNNYKYLNSPINQFLDRFYMSRIGIRMLIGQTIAINLQSQKNMQNDDYVGIISLKCNIKEIIEDAVDAARFACEEHYHMMDVPKVRLYCPSDLSFRYVPGHLVHMLFETLKNSLRATIEHHSKLNPGVDLDDINYPPIKIIVAKGDEDITIKISDEGGGIPRSVVPLIWTYFYTSAEKPMSDEDLLEGQNHKVPFMGLGVGLPHSRLYARYFSGDLKLISMEGYGTDLMLLNGSYQQACLLRYTPRSRNVLSFARFKLKNSKRIYFLSRIYCTTELKENFENHIEGNRNHGNIFKDSEFHLLKVSEHGSLVPIEDEDTLFASNELAYSHEEEELKHTKMNSNLTNALLKNPNETTLMRRLRRNKVKMDSLTIDVEWNRFIRDIIGNERTVKDYNFELPKFPKRLETGSLKQYLQDINAISFEFDTKGRQQLVFYQMKDLLDNLYKLEGLLDIEILHEFVKFFGNFTDPLRIIKVLKKFELLGILPNKDTLDLMIYKLGMIPNGQRQYWLQLYLQLGTFELNVKTDLRTRALVCMLENSSKERRAMLKAVINEGFPYDAIKWHYIEDIISLNVSQTKFDFNLIFSKLVKNKLTYISDKLKAFEIYIKLLAYEQHSILSINQILVNPELETSDCWATFIEALILHDKIWEAYAVFNYARSRRVDVHKIVVLFLKYRKRVYQVFYRLQDFEKQEIFLEVEKYLISLCDNDLKCCEKIMMDYETIRIDTKDMSNFIEKHINEMNKPALLKELAHKKSFDLKINKTELPWR</sequence>
<dbReference type="GO" id="GO:0033554">
    <property type="term" value="P:cellular response to stress"/>
    <property type="evidence" value="ECO:0007669"/>
    <property type="project" value="UniProtKB-ARBA"/>
</dbReference>
<dbReference type="InterPro" id="IPR013783">
    <property type="entry name" value="Ig-like_fold"/>
</dbReference>
<evidence type="ECO:0000256" key="8">
    <source>
        <dbReference type="ARBA" id="ARBA00023128"/>
    </source>
</evidence>
<dbReference type="EC" id="2.7.11.-" evidence="11"/>
<proteinExistence type="inferred from homology"/>
<dbReference type="Proteomes" id="UP000307173">
    <property type="component" value="Unassembled WGS sequence"/>
</dbReference>
<dbReference type="SUPFAM" id="SSF81296">
    <property type="entry name" value="E set domains"/>
    <property type="match status" value="1"/>
</dbReference>
<evidence type="ECO:0000256" key="7">
    <source>
        <dbReference type="ARBA" id="ARBA00022840"/>
    </source>
</evidence>
<dbReference type="Pfam" id="PF02518">
    <property type="entry name" value="HATPase_c"/>
    <property type="match status" value="1"/>
</dbReference>
<dbReference type="Gene3D" id="2.60.40.10">
    <property type="entry name" value="Immunoglobulins"/>
    <property type="match status" value="1"/>
</dbReference>
<comment type="caution">
    <text evidence="14">The sequence shown here is derived from an EMBL/GenBank/DDBJ whole genome shotgun (WGS) entry which is preliminary data.</text>
</comment>
<keyword evidence="5 11" id="KW-0547">Nucleotide-binding</keyword>
<dbReference type="SUPFAM" id="SSF55874">
    <property type="entry name" value="ATPase domain of HSP90 chaperone/DNA topoisomerase II/histidine kinase"/>
    <property type="match status" value="1"/>
</dbReference>
<dbReference type="InterPro" id="IPR002909">
    <property type="entry name" value="IPT_dom"/>
</dbReference>
<comment type="catalytic activity">
    <reaction evidence="9">
        <text>L-seryl-[pyruvate dehydrogenase E1 alpha subunit] + ATP = O-phospho-L-seryl-[pyruvate dehydrogenase E1 alpha subunit] + ADP + H(+)</text>
        <dbReference type="Rhea" id="RHEA:23052"/>
        <dbReference type="Rhea" id="RHEA-COMP:13689"/>
        <dbReference type="Rhea" id="RHEA-COMP:13690"/>
        <dbReference type="ChEBI" id="CHEBI:15378"/>
        <dbReference type="ChEBI" id="CHEBI:29999"/>
        <dbReference type="ChEBI" id="CHEBI:30616"/>
        <dbReference type="ChEBI" id="CHEBI:83421"/>
        <dbReference type="ChEBI" id="CHEBI:456216"/>
        <dbReference type="EC" id="2.7.11.2"/>
    </reaction>
</comment>
<keyword evidence="2" id="KW-0597">Phosphoprotein</keyword>
<dbReference type="InterPro" id="IPR039028">
    <property type="entry name" value="BCKD/PDK"/>
</dbReference>
<dbReference type="InterPro" id="IPR018955">
    <property type="entry name" value="BCDHK/PDK_N"/>
</dbReference>
<dbReference type="GO" id="GO:0005759">
    <property type="term" value="C:mitochondrial matrix"/>
    <property type="evidence" value="ECO:0007669"/>
    <property type="project" value="UniProtKB-SubCell"/>
</dbReference>
<dbReference type="PANTHER" id="PTHR11947">
    <property type="entry name" value="PYRUVATE DEHYDROGENASE KINASE"/>
    <property type="match status" value="1"/>
</dbReference>
<dbReference type="GO" id="GO:0005634">
    <property type="term" value="C:nucleus"/>
    <property type="evidence" value="ECO:0007669"/>
    <property type="project" value="UniProtKB-ARBA"/>
</dbReference>
<evidence type="ECO:0000256" key="11">
    <source>
        <dbReference type="RuleBase" id="RU366032"/>
    </source>
</evidence>
<protein>
    <recommendedName>
        <fullName evidence="11">Protein-serine/threonine kinase</fullName>
        <ecNumber evidence="11">2.7.11.-</ecNumber>
    </recommendedName>
</protein>
<evidence type="ECO:0000256" key="9">
    <source>
        <dbReference type="ARBA" id="ARBA00048201"/>
    </source>
</evidence>
<dbReference type="Pfam" id="PF12796">
    <property type="entry name" value="Ank_2"/>
    <property type="match status" value="1"/>
</dbReference>
<dbReference type="PANTHER" id="PTHR11947:SF3">
    <property type="entry name" value="[PYRUVATE DEHYDROGENASE (ACETYL-TRANSFERRING)] KINASE, MITOCHONDRIAL"/>
    <property type="match status" value="1"/>
</dbReference>
<evidence type="ECO:0000256" key="2">
    <source>
        <dbReference type="ARBA" id="ARBA00022553"/>
    </source>
</evidence>
<evidence type="ECO:0000313" key="14">
    <source>
        <dbReference type="EMBL" id="TID21937.1"/>
    </source>
</evidence>
<feature type="repeat" description="ANK" evidence="10">
    <location>
        <begin position="705"/>
        <end position="737"/>
    </location>
</feature>
<dbReference type="CDD" id="cd00102">
    <property type="entry name" value="IPT"/>
    <property type="match status" value="1"/>
</dbReference>
<keyword evidence="15" id="KW-1185">Reference proteome</keyword>
<keyword evidence="10" id="KW-0040">ANK repeat</keyword>
<name>A0A4T0WYZ6_9ASCO</name>
<dbReference type="InterPro" id="IPR002110">
    <property type="entry name" value="Ankyrin_rpt"/>
</dbReference>
<comment type="similarity">
    <text evidence="1 11">Belongs to the PDK/BCKDK protein kinase family.</text>
</comment>
<dbReference type="Gene3D" id="3.30.565.10">
    <property type="entry name" value="Histidine kinase-like ATPase, C-terminal domain"/>
    <property type="match status" value="1"/>
</dbReference>